<feature type="domain" description="Alpha-D-phosphohexomutase alpha/beta/alpha" evidence="2">
    <location>
        <begin position="73"/>
        <end position="105"/>
    </location>
</feature>
<dbReference type="Gene3D" id="3.40.120.10">
    <property type="entry name" value="Alpha-D-Glucose-1,6-Bisphosphate, subunit A, domain 3"/>
    <property type="match status" value="1"/>
</dbReference>
<dbReference type="SUPFAM" id="SSF53738">
    <property type="entry name" value="Phosphoglucomutase, first 3 domains"/>
    <property type="match status" value="1"/>
</dbReference>
<dbReference type="OrthoDB" id="1928at2759"/>
<gene>
    <name evidence="3" type="ORF">GOP47_0022688</name>
</gene>
<evidence type="ECO:0000313" key="4">
    <source>
        <dbReference type="Proteomes" id="UP000886520"/>
    </source>
</evidence>
<dbReference type="EMBL" id="JABFUD020000022">
    <property type="protein sequence ID" value="KAI5062149.1"/>
    <property type="molecule type" value="Genomic_DNA"/>
</dbReference>
<protein>
    <recommendedName>
        <fullName evidence="2">Alpha-D-phosphohexomutase alpha/beta/alpha domain-containing protein</fullName>
    </recommendedName>
</protein>
<reference evidence="3" key="1">
    <citation type="submission" date="2021-01" db="EMBL/GenBank/DDBJ databases">
        <title>Adiantum capillus-veneris genome.</title>
        <authorList>
            <person name="Fang Y."/>
            <person name="Liao Q."/>
        </authorList>
    </citation>
    <scope>NUCLEOTIDE SEQUENCE</scope>
    <source>
        <strain evidence="3">H3</strain>
        <tissue evidence="3">Leaf</tissue>
    </source>
</reference>
<dbReference type="PANTHER" id="PTHR45955">
    <property type="entry name" value="PHOSPHOACETYLGLUCOSAMINE MUTASE"/>
    <property type="match status" value="1"/>
</dbReference>
<proteinExistence type="inferred from homology"/>
<evidence type="ECO:0000313" key="3">
    <source>
        <dbReference type="EMBL" id="KAI5062149.1"/>
    </source>
</evidence>
<dbReference type="GO" id="GO:0006048">
    <property type="term" value="P:UDP-N-acetylglucosamine biosynthetic process"/>
    <property type="evidence" value="ECO:0007669"/>
    <property type="project" value="TreeGrafter"/>
</dbReference>
<dbReference type="Proteomes" id="UP000886520">
    <property type="component" value="Chromosome 22"/>
</dbReference>
<dbReference type="PANTHER" id="PTHR45955:SF1">
    <property type="entry name" value="PHOSPHOACETYLGLUCOSAMINE MUTASE"/>
    <property type="match status" value="1"/>
</dbReference>
<evidence type="ECO:0000256" key="1">
    <source>
        <dbReference type="ARBA" id="ARBA00010231"/>
    </source>
</evidence>
<dbReference type="AlphaFoldDB" id="A0A9D4U5U7"/>
<comment type="similarity">
    <text evidence="1">Belongs to the phosphohexose mutase family.</text>
</comment>
<accession>A0A9D4U5U7</accession>
<keyword evidence="4" id="KW-1185">Reference proteome</keyword>
<dbReference type="GO" id="GO:0004610">
    <property type="term" value="F:phosphoacetylglucosamine mutase activity"/>
    <property type="evidence" value="ECO:0007669"/>
    <property type="project" value="TreeGrafter"/>
</dbReference>
<dbReference type="InterPro" id="IPR005844">
    <property type="entry name" value="A-D-PHexomutase_a/b/a-I"/>
</dbReference>
<dbReference type="Pfam" id="PF02878">
    <property type="entry name" value="PGM_PMM_I"/>
    <property type="match status" value="1"/>
</dbReference>
<dbReference type="GO" id="GO:0005975">
    <property type="term" value="P:carbohydrate metabolic process"/>
    <property type="evidence" value="ECO:0007669"/>
    <property type="project" value="InterPro"/>
</dbReference>
<organism evidence="3 4">
    <name type="scientific">Adiantum capillus-veneris</name>
    <name type="common">Maidenhair fern</name>
    <dbReference type="NCBI Taxonomy" id="13818"/>
    <lineage>
        <taxon>Eukaryota</taxon>
        <taxon>Viridiplantae</taxon>
        <taxon>Streptophyta</taxon>
        <taxon>Embryophyta</taxon>
        <taxon>Tracheophyta</taxon>
        <taxon>Polypodiopsida</taxon>
        <taxon>Polypodiidae</taxon>
        <taxon>Polypodiales</taxon>
        <taxon>Pteridineae</taxon>
        <taxon>Pteridaceae</taxon>
        <taxon>Vittarioideae</taxon>
        <taxon>Adiantum</taxon>
    </lineage>
</organism>
<evidence type="ECO:0000259" key="2">
    <source>
        <dbReference type="Pfam" id="PF02878"/>
    </source>
</evidence>
<name>A0A9D4U5U7_ADICA</name>
<comment type="caution">
    <text evidence="3">The sequence shown here is derived from an EMBL/GenBank/DDBJ whole genome shotgun (WGS) entry which is preliminary data.</text>
</comment>
<sequence>MELDPDRLLTAAAARQSSSPYSLSCKCFNERSMTLLFCVGVHFAYGTAGFRADASILDCAVFRAGIVAALHSLHTSSTIGLMITASHKPIQDNGVKIADYNGDMLCQDWEPFSESFANAHNPHDVLQVILDFIHKGNFFNSAASSGRASPSLIGMNSDNNGTYEHVGGTIVL</sequence>
<dbReference type="InterPro" id="IPR016055">
    <property type="entry name" value="A-D-PHexomutase_a/b/a-I/II/III"/>
</dbReference>